<keyword evidence="2" id="KW-1185">Reference proteome</keyword>
<protein>
    <submittedName>
        <fullName evidence="1">Uncharacterized protein</fullName>
    </submittedName>
</protein>
<accession>A0A5B7GBL8</accession>
<reference evidence="1 2" key="1">
    <citation type="submission" date="2019-05" db="EMBL/GenBank/DDBJ databases">
        <title>Another draft genome of Portunus trituberculatus and its Hox gene families provides insights of decapod evolution.</title>
        <authorList>
            <person name="Jeong J.-H."/>
            <person name="Song I."/>
            <person name="Kim S."/>
            <person name="Choi T."/>
            <person name="Kim D."/>
            <person name="Ryu S."/>
            <person name="Kim W."/>
        </authorList>
    </citation>
    <scope>NUCLEOTIDE SEQUENCE [LARGE SCALE GENOMIC DNA]</scope>
    <source>
        <tissue evidence="1">Muscle</tissue>
    </source>
</reference>
<dbReference type="AlphaFoldDB" id="A0A5B7GBL8"/>
<organism evidence="1 2">
    <name type="scientific">Portunus trituberculatus</name>
    <name type="common">Swimming crab</name>
    <name type="synonym">Neptunus trituberculatus</name>
    <dbReference type="NCBI Taxonomy" id="210409"/>
    <lineage>
        <taxon>Eukaryota</taxon>
        <taxon>Metazoa</taxon>
        <taxon>Ecdysozoa</taxon>
        <taxon>Arthropoda</taxon>
        <taxon>Crustacea</taxon>
        <taxon>Multicrustacea</taxon>
        <taxon>Malacostraca</taxon>
        <taxon>Eumalacostraca</taxon>
        <taxon>Eucarida</taxon>
        <taxon>Decapoda</taxon>
        <taxon>Pleocyemata</taxon>
        <taxon>Brachyura</taxon>
        <taxon>Eubrachyura</taxon>
        <taxon>Portunoidea</taxon>
        <taxon>Portunidae</taxon>
        <taxon>Portuninae</taxon>
        <taxon>Portunus</taxon>
    </lineage>
</organism>
<evidence type="ECO:0000313" key="1">
    <source>
        <dbReference type="EMBL" id="MPC54916.1"/>
    </source>
</evidence>
<proteinExistence type="predicted"/>
<name>A0A5B7GBL8_PORTR</name>
<evidence type="ECO:0000313" key="2">
    <source>
        <dbReference type="Proteomes" id="UP000324222"/>
    </source>
</evidence>
<dbReference type="EMBL" id="VSRR010012737">
    <property type="protein sequence ID" value="MPC54916.1"/>
    <property type="molecule type" value="Genomic_DNA"/>
</dbReference>
<gene>
    <name evidence="1" type="ORF">E2C01_048845</name>
</gene>
<sequence>MYPVAKFFPSRHLIRCSKLKSYSGPKLRYWGLRSNHKPEAQAGRWVGVNNGPCRPALQHNFPNNKPDIEAHDTLFAE</sequence>
<comment type="caution">
    <text evidence="1">The sequence shown here is derived from an EMBL/GenBank/DDBJ whole genome shotgun (WGS) entry which is preliminary data.</text>
</comment>
<dbReference type="Proteomes" id="UP000324222">
    <property type="component" value="Unassembled WGS sequence"/>
</dbReference>